<feature type="transmembrane region" description="Helical" evidence="1">
    <location>
        <begin position="173"/>
        <end position="194"/>
    </location>
</feature>
<dbReference type="SUPFAM" id="SSF48097">
    <property type="entry name" value="Regulator of G-protein signaling, RGS"/>
    <property type="match status" value="1"/>
</dbReference>
<evidence type="ECO:0008006" key="4">
    <source>
        <dbReference type="Google" id="ProtNLM"/>
    </source>
</evidence>
<evidence type="ECO:0000313" key="2">
    <source>
        <dbReference type="EMBL" id="CAG9310279.1"/>
    </source>
</evidence>
<dbReference type="AlphaFoldDB" id="A0AAU9I5A0"/>
<organism evidence="2 3">
    <name type="scientific">Blepharisma stoltei</name>
    <dbReference type="NCBI Taxonomy" id="1481888"/>
    <lineage>
        <taxon>Eukaryota</taxon>
        <taxon>Sar</taxon>
        <taxon>Alveolata</taxon>
        <taxon>Ciliophora</taxon>
        <taxon>Postciliodesmatophora</taxon>
        <taxon>Heterotrichea</taxon>
        <taxon>Heterotrichida</taxon>
        <taxon>Blepharismidae</taxon>
        <taxon>Blepharisma</taxon>
    </lineage>
</organism>
<dbReference type="Proteomes" id="UP001162131">
    <property type="component" value="Unassembled WGS sequence"/>
</dbReference>
<name>A0AAU9I5A0_9CILI</name>
<feature type="transmembrane region" description="Helical" evidence="1">
    <location>
        <begin position="127"/>
        <end position="153"/>
    </location>
</feature>
<reference evidence="2" key="1">
    <citation type="submission" date="2021-09" db="EMBL/GenBank/DDBJ databases">
        <authorList>
            <consortium name="AG Swart"/>
            <person name="Singh M."/>
            <person name="Singh A."/>
            <person name="Seah K."/>
            <person name="Emmerich C."/>
        </authorList>
    </citation>
    <scope>NUCLEOTIDE SEQUENCE</scope>
    <source>
        <strain evidence="2">ATCC30299</strain>
    </source>
</reference>
<keyword evidence="1" id="KW-1133">Transmembrane helix</keyword>
<evidence type="ECO:0000256" key="1">
    <source>
        <dbReference type="SAM" id="Phobius"/>
    </source>
</evidence>
<comment type="caution">
    <text evidence="2">The sequence shown here is derived from an EMBL/GenBank/DDBJ whole genome shotgun (WGS) entry which is preliminary data.</text>
</comment>
<feature type="transmembrane region" description="Helical" evidence="1">
    <location>
        <begin position="6"/>
        <end position="28"/>
    </location>
</feature>
<dbReference type="InterPro" id="IPR036305">
    <property type="entry name" value="RGS_sf"/>
</dbReference>
<sequence length="426" mass="49902">MGADLIFLVWLGISGLIYIPTGILLLWWSNKKPIRNRSPFLVSIIHWSNFLETCLFLVTLYLYFHGDHHSFKLEIAFQISQTFLHCSFIIPYILRCYRIYFIFHLDQDWDEKDSNWRQHLYKASQAWLFKIYCICMAPVIAFSMSIFIIPGFQGYFPTSYYDRSEFADSITEMVYLFVLFIEELAFVLCVYMLRTVNDDYKMTKEIAVVCLLWTINGVISTFPSNIVWMIEGTIRNNLIMLVSSLYPVLSSIRGDSFDDAITLEALQSLDLVLQNRVTLDTFEKALIKEIPKMTKIKAASEYLQIWLKCEYYQNCPSFELECEIMASSKMLDHFKANNINVIQFEAYKVLAYHLFPLFKKTKVYQNLLKNVIHQQIYINRILQTSFTLKSDLEYSITSQSFDLITNSNSLYFQSPSLLSQNQSGVF</sequence>
<gene>
    <name evidence="2" type="ORF">BSTOLATCC_MIC1133</name>
</gene>
<evidence type="ECO:0000313" key="3">
    <source>
        <dbReference type="Proteomes" id="UP001162131"/>
    </source>
</evidence>
<keyword evidence="1" id="KW-0472">Membrane</keyword>
<accession>A0AAU9I5A0</accession>
<keyword evidence="3" id="KW-1185">Reference proteome</keyword>
<feature type="transmembrane region" description="Helical" evidence="1">
    <location>
        <begin position="75"/>
        <end position="94"/>
    </location>
</feature>
<feature type="transmembrane region" description="Helical" evidence="1">
    <location>
        <begin position="40"/>
        <end position="63"/>
    </location>
</feature>
<keyword evidence="1" id="KW-0812">Transmembrane</keyword>
<protein>
    <recommendedName>
        <fullName evidence="4">RGS domain-containing protein</fullName>
    </recommendedName>
</protein>
<feature type="transmembrane region" description="Helical" evidence="1">
    <location>
        <begin position="206"/>
        <end position="230"/>
    </location>
</feature>
<proteinExistence type="predicted"/>
<dbReference type="EMBL" id="CAJZBQ010000002">
    <property type="protein sequence ID" value="CAG9310279.1"/>
    <property type="molecule type" value="Genomic_DNA"/>
</dbReference>